<reference evidence="7" key="1">
    <citation type="submission" date="2013-09" db="EMBL/GenBank/DDBJ databases">
        <title>The Genome Sequence of Anopheles maculatus species B.</title>
        <authorList>
            <consortium name="The Broad Institute Genomics Platform"/>
            <person name="Neafsey D.E."/>
            <person name="Besansky N."/>
            <person name="Howell P."/>
            <person name="Walton C."/>
            <person name="Young S.K."/>
            <person name="Zeng Q."/>
            <person name="Gargeya S."/>
            <person name="Fitzgerald M."/>
            <person name="Haas B."/>
            <person name="Abouelleil A."/>
            <person name="Allen A.W."/>
            <person name="Alvarado L."/>
            <person name="Arachchi H.M."/>
            <person name="Berlin A.M."/>
            <person name="Chapman S.B."/>
            <person name="Gainer-Dewar J."/>
            <person name="Goldberg J."/>
            <person name="Griggs A."/>
            <person name="Gujja S."/>
            <person name="Hansen M."/>
            <person name="Howarth C."/>
            <person name="Imamovic A."/>
            <person name="Ireland A."/>
            <person name="Larimer J."/>
            <person name="McCowan C."/>
            <person name="Murphy C."/>
            <person name="Pearson M."/>
            <person name="Poon T.W."/>
            <person name="Priest M."/>
            <person name="Roberts A."/>
            <person name="Saif S."/>
            <person name="Shea T."/>
            <person name="Sisk P."/>
            <person name="Sykes S."/>
            <person name="Wortman J."/>
            <person name="Nusbaum C."/>
            <person name="Birren B."/>
        </authorList>
    </citation>
    <scope>NUCLEOTIDE SEQUENCE [LARGE SCALE GENOMIC DNA]</scope>
    <source>
        <strain evidence="7">maculatus3</strain>
    </source>
</reference>
<dbReference type="Gene3D" id="3.40.640.10">
    <property type="entry name" value="Type I PLP-dependent aspartate aminotransferase-like (Major domain)"/>
    <property type="match status" value="1"/>
</dbReference>
<evidence type="ECO:0000256" key="2">
    <source>
        <dbReference type="ARBA" id="ARBA00022793"/>
    </source>
</evidence>
<name>A0A182SUJ6_9DIPT</name>
<dbReference type="Proteomes" id="UP000075901">
    <property type="component" value="Unassembled WGS sequence"/>
</dbReference>
<evidence type="ECO:0000313" key="6">
    <source>
        <dbReference type="EnsemblMetazoa" id="AMAM013717-PA"/>
    </source>
</evidence>
<dbReference type="VEuPathDB" id="VectorBase:AMAM013717"/>
<evidence type="ECO:0000256" key="4">
    <source>
        <dbReference type="ARBA" id="ARBA00023239"/>
    </source>
</evidence>
<dbReference type="GO" id="GO:0005737">
    <property type="term" value="C:cytoplasm"/>
    <property type="evidence" value="ECO:0007669"/>
    <property type="project" value="TreeGrafter"/>
</dbReference>
<organism evidence="6 7">
    <name type="scientific">Anopheles maculatus</name>
    <dbReference type="NCBI Taxonomy" id="74869"/>
    <lineage>
        <taxon>Eukaryota</taxon>
        <taxon>Metazoa</taxon>
        <taxon>Ecdysozoa</taxon>
        <taxon>Arthropoda</taxon>
        <taxon>Hexapoda</taxon>
        <taxon>Insecta</taxon>
        <taxon>Pterygota</taxon>
        <taxon>Neoptera</taxon>
        <taxon>Endopterygota</taxon>
        <taxon>Diptera</taxon>
        <taxon>Nematocera</taxon>
        <taxon>Culicoidea</taxon>
        <taxon>Culicidae</taxon>
        <taxon>Anophelinae</taxon>
        <taxon>Anopheles</taxon>
        <taxon>Anopheles maculatus group</taxon>
    </lineage>
</organism>
<dbReference type="AlphaFoldDB" id="A0A182SUJ6"/>
<dbReference type="InterPro" id="IPR002129">
    <property type="entry name" value="PyrdxlP-dep_de-COase"/>
</dbReference>
<sequence length="184" mass="20529">MPDSFLALKPGSRGGGVIQTSASECVLVTMLAARAQAIKYLKQQHPFVEEGHLLSKLMAYCSKEAHSCVEKAAMISFVKLRILEPDEKCCLRADTLIKLSTTIWHASLRASRRRLSMLVQYSVCLLLTMHESGSKTFPVALVKIALIMHLPPSIDTIRVGGLNEWFSKSFGIPFRYLKVFLPIH</sequence>
<dbReference type="GO" id="GO:0016831">
    <property type="term" value="F:carboxy-lyase activity"/>
    <property type="evidence" value="ECO:0007669"/>
    <property type="project" value="UniProtKB-KW"/>
</dbReference>
<proteinExistence type="inferred from homology"/>
<keyword evidence="7" id="KW-1185">Reference proteome</keyword>
<dbReference type="InterPro" id="IPR015421">
    <property type="entry name" value="PyrdxlP-dep_Trfase_major"/>
</dbReference>
<dbReference type="InterPro" id="IPR015424">
    <property type="entry name" value="PyrdxlP-dep_Trfase"/>
</dbReference>
<dbReference type="PANTHER" id="PTHR11999:SF70">
    <property type="entry name" value="MIP05841P"/>
    <property type="match status" value="1"/>
</dbReference>
<protein>
    <submittedName>
        <fullName evidence="6">Uncharacterized protein</fullName>
    </submittedName>
</protein>
<dbReference type="GO" id="GO:0030170">
    <property type="term" value="F:pyridoxal phosphate binding"/>
    <property type="evidence" value="ECO:0007669"/>
    <property type="project" value="InterPro"/>
</dbReference>
<evidence type="ECO:0000256" key="5">
    <source>
        <dbReference type="RuleBase" id="RU000382"/>
    </source>
</evidence>
<keyword evidence="4 5" id="KW-0456">Lyase</keyword>
<keyword evidence="3 5" id="KW-0663">Pyridoxal phosphate</keyword>
<comment type="similarity">
    <text evidence="5">Belongs to the group II decarboxylase family.</text>
</comment>
<reference evidence="6" key="2">
    <citation type="submission" date="2020-05" db="UniProtKB">
        <authorList>
            <consortium name="EnsemblMetazoa"/>
        </authorList>
    </citation>
    <scope>IDENTIFICATION</scope>
    <source>
        <strain evidence="6">maculatus3</strain>
    </source>
</reference>
<evidence type="ECO:0000256" key="1">
    <source>
        <dbReference type="ARBA" id="ARBA00001933"/>
    </source>
</evidence>
<evidence type="ECO:0000256" key="3">
    <source>
        <dbReference type="ARBA" id="ARBA00022898"/>
    </source>
</evidence>
<dbReference type="Pfam" id="PF00282">
    <property type="entry name" value="Pyridoxal_deC"/>
    <property type="match status" value="1"/>
</dbReference>
<dbReference type="EnsemblMetazoa" id="AMAM013717-RA">
    <property type="protein sequence ID" value="AMAM013717-PA"/>
    <property type="gene ID" value="AMAM013717"/>
</dbReference>
<keyword evidence="2" id="KW-0210">Decarboxylase</keyword>
<dbReference type="InterPro" id="IPR010977">
    <property type="entry name" value="Aromatic_deC"/>
</dbReference>
<dbReference type="SUPFAM" id="SSF53383">
    <property type="entry name" value="PLP-dependent transferases"/>
    <property type="match status" value="1"/>
</dbReference>
<evidence type="ECO:0000313" key="7">
    <source>
        <dbReference type="Proteomes" id="UP000075901"/>
    </source>
</evidence>
<comment type="cofactor">
    <cofactor evidence="1 5">
        <name>pyridoxal 5'-phosphate</name>
        <dbReference type="ChEBI" id="CHEBI:597326"/>
    </cofactor>
</comment>
<dbReference type="PANTHER" id="PTHR11999">
    <property type="entry name" value="GROUP II PYRIDOXAL-5-PHOSPHATE DECARBOXYLASE"/>
    <property type="match status" value="1"/>
</dbReference>
<dbReference type="GO" id="GO:0019752">
    <property type="term" value="P:carboxylic acid metabolic process"/>
    <property type="evidence" value="ECO:0007669"/>
    <property type="project" value="InterPro"/>
</dbReference>
<accession>A0A182SUJ6</accession>